<dbReference type="InterPro" id="IPR001789">
    <property type="entry name" value="Sig_transdc_resp-reg_receiver"/>
</dbReference>
<dbReference type="InterPro" id="IPR011006">
    <property type="entry name" value="CheY-like_superfamily"/>
</dbReference>
<keyword evidence="1" id="KW-0597">Phosphoprotein</keyword>
<dbReference type="SUPFAM" id="SSF52172">
    <property type="entry name" value="CheY-like"/>
    <property type="match status" value="1"/>
</dbReference>
<dbReference type="SMART" id="SM00448">
    <property type="entry name" value="REC"/>
    <property type="match status" value="1"/>
</dbReference>
<sequence length="128" mass="14249">MHTHFMQPLRILLIEDNADDAELIAFELDDAGIVHELHRVELRAELDAALDCDQWSLVICDSRLPGYTGIEAFGWVRRRMPAIPFLFCIGDLHIDDPALAKSIKASNGWVSKDRLGELPSAVRAAISA</sequence>
<reference evidence="4" key="1">
    <citation type="submission" date="2018-05" db="EMBL/GenBank/DDBJ databases">
        <title>Luteimonas pekinense sp. nov., isolated from human Meibomian gland secretions, Beijing, China.</title>
        <authorList>
            <person name="Wen T."/>
            <person name="Bai H."/>
            <person name="Lv H."/>
        </authorList>
    </citation>
    <scope>NUCLEOTIDE SEQUENCE [LARGE SCALE GENOMIC DNA]</scope>
    <source>
        <strain evidence="4">83-4</strain>
    </source>
</reference>
<evidence type="ECO:0000256" key="1">
    <source>
        <dbReference type="PROSITE-ProRule" id="PRU00169"/>
    </source>
</evidence>
<organism evidence="3 4">
    <name type="scientific">Solilutibacter oculi</name>
    <dbReference type="NCBI Taxonomy" id="2698682"/>
    <lineage>
        <taxon>Bacteria</taxon>
        <taxon>Pseudomonadati</taxon>
        <taxon>Pseudomonadota</taxon>
        <taxon>Gammaproteobacteria</taxon>
        <taxon>Lysobacterales</taxon>
        <taxon>Lysobacteraceae</taxon>
        <taxon>Solilutibacter</taxon>
    </lineage>
</organism>
<accession>A0A344J521</accession>
<dbReference type="EMBL" id="CP029556">
    <property type="protein sequence ID" value="AXA84131.1"/>
    <property type="molecule type" value="Genomic_DNA"/>
</dbReference>
<protein>
    <recommendedName>
        <fullName evidence="2">Response regulatory domain-containing protein</fullName>
    </recommendedName>
</protein>
<gene>
    <name evidence="3" type="ORF">DCD74_04965</name>
</gene>
<keyword evidence="4" id="KW-1185">Reference proteome</keyword>
<evidence type="ECO:0000313" key="3">
    <source>
        <dbReference type="EMBL" id="AXA84131.1"/>
    </source>
</evidence>
<dbReference type="Gene3D" id="3.40.50.2300">
    <property type="match status" value="1"/>
</dbReference>
<dbReference type="KEGG" id="lue:DCD74_04965"/>
<feature type="domain" description="Response regulatory" evidence="2">
    <location>
        <begin position="10"/>
        <end position="127"/>
    </location>
</feature>
<dbReference type="PROSITE" id="PS50110">
    <property type="entry name" value="RESPONSE_REGULATORY"/>
    <property type="match status" value="1"/>
</dbReference>
<evidence type="ECO:0000313" key="4">
    <source>
        <dbReference type="Proteomes" id="UP000251842"/>
    </source>
</evidence>
<dbReference type="RefSeq" id="WP_112926344.1">
    <property type="nucleotide sequence ID" value="NZ_CP029556.1"/>
</dbReference>
<proteinExistence type="predicted"/>
<name>A0A344J521_9GAMM</name>
<dbReference type="AlphaFoldDB" id="A0A344J521"/>
<dbReference type="GO" id="GO:0000160">
    <property type="term" value="P:phosphorelay signal transduction system"/>
    <property type="evidence" value="ECO:0007669"/>
    <property type="project" value="InterPro"/>
</dbReference>
<feature type="modified residue" description="4-aspartylphosphate" evidence="1">
    <location>
        <position position="61"/>
    </location>
</feature>
<dbReference type="Proteomes" id="UP000251842">
    <property type="component" value="Chromosome"/>
</dbReference>
<dbReference type="OrthoDB" id="9776727at2"/>
<evidence type="ECO:0000259" key="2">
    <source>
        <dbReference type="PROSITE" id="PS50110"/>
    </source>
</evidence>